<dbReference type="Proteomes" id="UP000537862">
    <property type="component" value="Unassembled WGS sequence"/>
</dbReference>
<name>A0A849P439_9BURK</name>
<dbReference type="AlphaFoldDB" id="A0A849P439"/>
<feature type="coiled-coil region" evidence="1">
    <location>
        <begin position="14"/>
        <end position="41"/>
    </location>
</feature>
<evidence type="ECO:0000313" key="3">
    <source>
        <dbReference type="Proteomes" id="UP000537862"/>
    </source>
</evidence>
<comment type="caution">
    <text evidence="2">The sequence shown here is derived from an EMBL/GenBank/DDBJ whole genome shotgun (WGS) entry which is preliminary data.</text>
</comment>
<proteinExistence type="predicted"/>
<reference evidence="2 3" key="1">
    <citation type="submission" date="2020-05" db="EMBL/GenBank/DDBJ databases">
        <authorList>
            <person name="Niu N."/>
        </authorList>
    </citation>
    <scope>NUCLEOTIDE SEQUENCE [LARGE SCALE GENOMIC DNA]</scope>
    <source>
        <strain evidence="2 3">3340-03</strain>
    </source>
</reference>
<keyword evidence="1" id="KW-0175">Coiled coil</keyword>
<accession>A0A849P439</accession>
<gene>
    <name evidence="2" type="ORF">HKX39_02785</name>
</gene>
<protein>
    <submittedName>
        <fullName evidence="2">Uncharacterized protein</fullName>
    </submittedName>
</protein>
<sequence>MAQSHVTSGIVNKINLLNKHKQALLKQIQDIDQQISILTQAAYIIF</sequence>
<evidence type="ECO:0000313" key="2">
    <source>
        <dbReference type="EMBL" id="NOL51104.1"/>
    </source>
</evidence>
<evidence type="ECO:0000256" key="1">
    <source>
        <dbReference type="SAM" id="Coils"/>
    </source>
</evidence>
<organism evidence="2 3">
    <name type="scientific">Pelistega suis</name>
    <dbReference type="NCBI Taxonomy" id="1631957"/>
    <lineage>
        <taxon>Bacteria</taxon>
        <taxon>Pseudomonadati</taxon>
        <taxon>Pseudomonadota</taxon>
        <taxon>Betaproteobacteria</taxon>
        <taxon>Burkholderiales</taxon>
        <taxon>Alcaligenaceae</taxon>
        <taxon>Pelistega</taxon>
    </lineage>
</organism>
<dbReference type="RefSeq" id="WP_171679775.1">
    <property type="nucleotide sequence ID" value="NZ_JABGBN010000001.1"/>
</dbReference>
<dbReference type="EMBL" id="JABGBN010000001">
    <property type="protein sequence ID" value="NOL51104.1"/>
    <property type="molecule type" value="Genomic_DNA"/>
</dbReference>
<keyword evidence="3" id="KW-1185">Reference proteome</keyword>